<gene>
    <name evidence="1" type="ORF">EMO91_12415</name>
</gene>
<accession>A0A5M9ZGI9</accession>
<dbReference type="Proteomes" id="UP000410049">
    <property type="component" value="Unassembled WGS sequence"/>
</dbReference>
<comment type="caution">
    <text evidence="1">The sequence shown here is derived from an EMBL/GenBank/DDBJ whole genome shotgun (WGS) entry which is preliminary data.</text>
</comment>
<organism evidence="1 2">
    <name type="scientific">Bifidobacterium myosotis</name>
    <dbReference type="NCBI Taxonomy" id="1630166"/>
    <lineage>
        <taxon>Bacteria</taxon>
        <taxon>Bacillati</taxon>
        <taxon>Actinomycetota</taxon>
        <taxon>Actinomycetes</taxon>
        <taxon>Bifidobacteriales</taxon>
        <taxon>Bifidobacteriaceae</taxon>
        <taxon>Bifidobacterium</taxon>
    </lineage>
</organism>
<reference evidence="1 2" key="1">
    <citation type="journal article" date="2019" name="Syst. Appl. Microbiol.">
        <title>Characterization of Bifidobacterium species in feaces of the Egyptian fruit bat: Description of B. vespertilionis sp. nov. and B. rousetti sp. nov.</title>
        <authorList>
            <person name="Modesto M."/>
            <person name="Satti M."/>
            <person name="Watanabe K."/>
            <person name="Puglisi E."/>
            <person name="Morelli L."/>
            <person name="Huang C.-H."/>
            <person name="Liou J.-S."/>
            <person name="Miyashita M."/>
            <person name="Tamura T."/>
            <person name="Saito S."/>
            <person name="Mori K."/>
            <person name="Huang L."/>
            <person name="Sciavilla P."/>
            <person name="Sandri C."/>
            <person name="Spiezio C."/>
            <person name="Vitali F."/>
            <person name="Cavalieri D."/>
            <person name="Perpetuini G."/>
            <person name="Tofalo R."/>
            <person name="Bonetti A."/>
            <person name="Arita M."/>
            <person name="Mattarelli P."/>
        </authorList>
    </citation>
    <scope>NUCLEOTIDE SEQUENCE [LARGE SCALE GENOMIC DNA]</scope>
    <source>
        <strain evidence="1 2">RST17</strain>
    </source>
</reference>
<evidence type="ECO:0000313" key="1">
    <source>
        <dbReference type="EMBL" id="KAA8825383.1"/>
    </source>
</evidence>
<dbReference type="InterPro" id="IPR011989">
    <property type="entry name" value="ARM-like"/>
</dbReference>
<dbReference type="InterPro" id="IPR016024">
    <property type="entry name" value="ARM-type_fold"/>
</dbReference>
<sequence length="138" mass="15072">MDDWYARLTALEGGDVGPTDAAFDRSGVVRARAASMPGLPRAVVARLADDPDVNVRCRVARRPDLSEAILDDLAWDESPAVRRVVAARTDLPARAVERLRCDVDADVLDAIGEPFRAAAIRALDVPVDPRAGERRWPF</sequence>
<name>A0A5M9ZGI9_9BIFI</name>
<dbReference type="Gene3D" id="1.25.10.10">
    <property type="entry name" value="Leucine-rich Repeat Variant"/>
    <property type="match status" value="1"/>
</dbReference>
<proteinExistence type="predicted"/>
<evidence type="ECO:0008006" key="3">
    <source>
        <dbReference type="Google" id="ProtNLM"/>
    </source>
</evidence>
<dbReference type="AlphaFoldDB" id="A0A5M9ZGI9"/>
<protein>
    <recommendedName>
        <fullName evidence="3">Leucine rich repeat variant</fullName>
    </recommendedName>
</protein>
<dbReference type="EMBL" id="RZUH01000017">
    <property type="protein sequence ID" value="KAA8825383.1"/>
    <property type="molecule type" value="Genomic_DNA"/>
</dbReference>
<dbReference type="SUPFAM" id="SSF48371">
    <property type="entry name" value="ARM repeat"/>
    <property type="match status" value="1"/>
</dbReference>
<evidence type="ECO:0000313" key="2">
    <source>
        <dbReference type="Proteomes" id="UP000410049"/>
    </source>
</evidence>